<evidence type="ECO:0000256" key="7">
    <source>
        <dbReference type="HAMAP-Rule" id="MF_00295"/>
    </source>
</evidence>
<dbReference type="GO" id="GO:0005737">
    <property type="term" value="C:cytoplasm"/>
    <property type="evidence" value="ECO:0007669"/>
    <property type="project" value="UniProtKB-SubCell"/>
</dbReference>
<dbReference type="Proteomes" id="UP000183090">
    <property type="component" value="Unassembled WGS sequence"/>
</dbReference>
<dbReference type="GO" id="GO:0004414">
    <property type="term" value="F:homoserine O-acetyltransferase activity"/>
    <property type="evidence" value="ECO:0007669"/>
    <property type="project" value="UniProtKB-EC"/>
</dbReference>
<protein>
    <recommendedName>
        <fullName evidence="7">Homoserine O-acetyltransferase</fullName>
        <shortName evidence="7">HAT</shortName>
        <ecNumber evidence="7">2.3.1.31</ecNumber>
    </recommendedName>
    <alternativeName>
        <fullName evidence="7">Homoserine transacetylase</fullName>
        <shortName evidence="7">HTA</shortName>
    </alternativeName>
</protein>
<dbReference type="GO" id="GO:0008899">
    <property type="term" value="F:homoserine O-succinyltransferase activity"/>
    <property type="evidence" value="ECO:0007669"/>
    <property type="project" value="UniProtKB-UniRule"/>
</dbReference>
<dbReference type="PANTHER" id="PTHR20919">
    <property type="entry name" value="HOMOSERINE O-SUCCINYLTRANSFERASE"/>
    <property type="match status" value="1"/>
</dbReference>
<dbReference type="PANTHER" id="PTHR20919:SF0">
    <property type="entry name" value="HOMOSERINE O-SUCCINYLTRANSFERASE"/>
    <property type="match status" value="1"/>
</dbReference>
<evidence type="ECO:0000256" key="5">
    <source>
        <dbReference type="ARBA" id="ARBA00023315"/>
    </source>
</evidence>
<dbReference type="InterPro" id="IPR029062">
    <property type="entry name" value="Class_I_gatase-like"/>
</dbReference>
<organism evidence="10 12">
    <name type="scientific">Salinicoccus halodurans</name>
    <dbReference type="NCBI Taxonomy" id="407035"/>
    <lineage>
        <taxon>Bacteria</taxon>
        <taxon>Bacillati</taxon>
        <taxon>Bacillota</taxon>
        <taxon>Bacilli</taxon>
        <taxon>Bacillales</taxon>
        <taxon>Staphylococcaceae</taxon>
        <taxon>Salinicoccus</taxon>
    </lineage>
</organism>
<comment type="function">
    <text evidence="7">Transfers an acetyl group from acetyl-CoA to L-homoserine, forming acetyl-L-homoserine.</text>
</comment>
<feature type="binding site" evidence="7">
    <location>
        <position position="163"/>
    </location>
    <ligand>
        <name>substrate</name>
    </ligand>
</feature>
<evidence type="ECO:0000256" key="3">
    <source>
        <dbReference type="ARBA" id="ARBA00022679"/>
    </source>
</evidence>
<evidence type="ECO:0000256" key="4">
    <source>
        <dbReference type="ARBA" id="ARBA00023167"/>
    </source>
</evidence>
<keyword evidence="4 7" id="KW-0486">Methionine biosynthesis</keyword>
<comment type="subcellular location">
    <subcellularLocation>
        <location evidence="7">Cytoplasm</location>
    </subcellularLocation>
</comment>
<dbReference type="GO" id="GO:0019281">
    <property type="term" value="P:L-methionine biosynthetic process from homoserine via O-succinyl-L-homoserine and cystathionine"/>
    <property type="evidence" value="ECO:0007669"/>
    <property type="project" value="InterPro"/>
</dbReference>
<evidence type="ECO:0000313" key="10">
    <source>
        <dbReference type="EMBL" id="SFK76158.1"/>
    </source>
</evidence>
<dbReference type="Gene3D" id="3.40.50.880">
    <property type="match status" value="1"/>
</dbReference>
<evidence type="ECO:0000256" key="8">
    <source>
        <dbReference type="PIRSR" id="PIRSR000450-1"/>
    </source>
</evidence>
<feature type="binding site" evidence="7">
    <location>
        <position position="192"/>
    </location>
    <ligand>
        <name>substrate</name>
    </ligand>
</feature>
<dbReference type="PIRSF" id="PIRSF000450">
    <property type="entry name" value="H_ser_succinyltr"/>
    <property type="match status" value="1"/>
</dbReference>
<dbReference type="Proteomes" id="UP000034029">
    <property type="component" value="Chromosome"/>
</dbReference>
<accession>A0A0F7HHF0</accession>
<evidence type="ECO:0000256" key="2">
    <source>
        <dbReference type="ARBA" id="ARBA00022605"/>
    </source>
</evidence>
<dbReference type="CDD" id="cd03131">
    <property type="entry name" value="GATase1_HTS"/>
    <property type="match status" value="1"/>
</dbReference>
<keyword evidence="5 7" id="KW-0012">Acyltransferase</keyword>
<keyword evidence="1 7" id="KW-0963">Cytoplasm</keyword>
<feature type="site" description="Important for substrate specificity" evidence="7">
    <location>
        <position position="192"/>
    </location>
</feature>
<dbReference type="NCBIfam" id="TIGR01001">
    <property type="entry name" value="metA"/>
    <property type="match status" value="1"/>
</dbReference>
<dbReference type="SUPFAM" id="SSF52317">
    <property type="entry name" value="Class I glutamine amidotransferase-like"/>
    <property type="match status" value="1"/>
</dbReference>
<keyword evidence="2 7" id="KW-0028">Amino-acid biosynthesis</keyword>
<reference evidence="11" key="2">
    <citation type="submission" date="2015-04" db="EMBL/GenBank/DDBJ databases">
        <title>Complete genome sequence of Salinicoccus halodurans strain H3B36, isolated from the Qaidam basin of China.</title>
        <authorList>
            <person name="Ma Y."/>
            <person name="Jiang K."/>
            <person name="Xue Y."/>
        </authorList>
    </citation>
    <scope>NUCLEOTIDE SEQUENCE [LARGE SCALE GENOMIC DNA]</scope>
    <source>
        <strain evidence="11">H3B36</strain>
    </source>
</reference>
<reference evidence="9 11" key="1">
    <citation type="journal article" date="2015" name="Int. J. Syst. Evol. Microbiol.">
        <title>Complete genome sequence of Salinicoccus halodurans H3B36, isolated from the Qaidam Basin in China.</title>
        <authorList>
            <person name="Jiang K."/>
            <person name="Xue Y."/>
            <person name="Ma Y."/>
        </authorList>
    </citation>
    <scope>NUCLEOTIDE SEQUENCE [LARGE SCALE GENOMIC DNA]</scope>
    <source>
        <strain evidence="9 11">H3B36</strain>
    </source>
</reference>
<proteinExistence type="inferred from homology"/>
<dbReference type="InterPro" id="IPR033752">
    <property type="entry name" value="MetA_family"/>
</dbReference>
<evidence type="ECO:0000256" key="1">
    <source>
        <dbReference type="ARBA" id="ARBA00022490"/>
    </source>
</evidence>
<evidence type="ECO:0000313" key="11">
    <source>
        <dbReference type="Proteomes" id="UP000034029"/>
    </source>
</evidence>
<dbReference type="EMBL" id="FOTB01000003">
    <property type="protein sequence ID" value="SFK76158.1"/>
    <property type="molecule type" value="Genomic_DNA"/>
</dbReference>
<evidence type="ECO:0000256" key="6">
    <source>
        <dbReference type="ARBA" id="ARBA00049043"/>
    </source>
</evidence>
<feature type="site" description="Important for acyl-CoA specificity" evidence="7">
    <location>
        <position position="111"/>
    </location>
</feature>
<dbReference type="EMBL" id="CP011366">
    <property type="protein sequence ID" value="AKG72921.1"/>
    <property type="molecule type" value="Genomic_DNA"/>
</dbReference>
<dbReference type="HAMAP" id="MF_00295">
    <property type="entry name" value="MetA_acyltransf"/>
    <property type="match status" value="1"/>
</dbReference>
<dbReference type="AlphaFoldDB" id="A0A0F7HHF0"/>
<dbReference type="Pfam" id="PF04204">
    <property type="entry name" value="HTS"/>
    <property type="match status" value="1"/>
</dbReference>
<dbReference type="OrthoDB" id="9772423at2"/>
<comment type="pathway">
    <text evidence="7">Amino-acid biosynthesis; L-methionine biosynthesis via de novo pathway; O-acetyl-L-homoserine from L-homoserine: step 1/1.</text>
</comment>
<reference evidence="10 12" key="3">
    <citation type="submission" date="2016-10" db="EMBL/GenBank/DDBJ databases">
        <authorList>
            <person name="Varghese N."/>
            <person name="Submissions S."/>
        </authorList>
    </citation>
    <scope>NUCLEOTIDE SEQUENCE [LARGE SCALE GENOMIC DNA]</scope>
    <source>
        <strain evidence="10 12">CGMCC 1.6501</strain>
    </source>
</reference>
<comment type="similarity">
    <text evidence="7">Belongs to the MetA family.</text>
</comment>
<comment type="caution">
    <text evidence="7">Lacks conserved residue(s) required for the propagation of feature annotation.</text>
</comment>
<keyword evidence="3 7" id="KW-0808">Transferase</keyword>
<dbReference type="KEGG" id="shv:AAT16_00995"/>
<feature type="binding site" evidence="7">
    <location>
        <position position="249"/>
    </location>
    <ligand>
        <name>substrate</name>
    </ligand>
</feature>
<feature type="active site" evidence="7">
    <location>
        <position position="237"/>
    </location>
</feature>
<evidence type="ECO:0000313" key="9">
    <source>
        <dbReference type="EMBL" id="AKG72921.1"/>
    </source>
</evidence>
<comment type="catalytic activity">
    <reaction evidence="6 7">
        <text>L-homoserine + acetyl-CoA = O-acetyl-L-homoserine + CoA</text>
        <dbReference type="Rhea" id="RHEA:13701"/>
        <dbReference type="ChEBI" id="CHEBI:57287"/>
        <dbReference type="ChEBI" id="CHEBI:57288"/>
        <dbReference type="ChEBI" id="CHEBI:57476"/>
        <dbReference type="ChEBI" id="CHEBI:57716"/>
        <dbReference type="EC" id="2.3.1.31"/>
    </reaction>
</comment>
<dbReference type="RefSeq" id="WP_046789117.1">
    <property type="nucleotide sequence ID" value="NZ_CP011366.1"/>
</dbReference>
<keyword evidence="11" id="KW-1185">Reference proteome</keyword>
<sequence>MPIKVIEGLPVRELLKKEDVYTIGASRAHTQDIRPLRMLILNLMPKKEETELHLLRLLGNTPLQIDVEFLYMSSHHSRNTPTSHLQKYYNSFEEIKEQRFDGMIVTGAPVEKLDYEQVDYIEELKNIINWAQTHVYSRFFICWGAQFALNHYFGIRKMELPSKLFGIFEYENLYAEHPLLRGFDDIYSVPQSRHTTVDIEGLKKTDELDILTEHPEFGPDLIASKDRRDLFIFGHLEYERDTLKKEYDRDVSTGQHIDIPHNYFPGDNSSNPPVFNWKSHGHILFNNWINETYQNTYYNLEDMKNDKHCR</sequence>
<feature type="active site" description="Acyl-thioester intermediate" evidence="7 8">
    <location>
        <position position="142"/>
    </location>
</feature>
<feature type="active site" description="Proton acceptor" evidence="7">
    <location>
        <position position="235"/>
    </location>
</feature>
<dbReference type="EC" id="2.3.1.31" evidence="7"/>
<gene>
    <name evidence="7" type="primary">metAA</name>
    <name evidence="9" type="ORF">AAT16_00995</name>
    <name evidence="10" type="ORF">SAMN05216235_1569</name>
</gene>
<dbReference type="InterPro" id="IPR005697">
    <property type="entry name" value="HST_MetA"/>
</dbReference>
<name>A0A0F7HHF0_9STAP</name>
<evidence type="ECO:0000313" key="12">
    <source>
        <dbReference type="Proteomes" id="UP000183090"/>
    </source>
</evidence>